<evidence type="ECO:0000256" key="9">
    <source>
        <dbReference type="RuleBase" id="RU004973"/>
    </source>
</evidence>
<reference evidence="13" key="3">
    <citation type="submission" date="2025-04" db="UniProtKB">
        <authorList>
            <consortium name="RefSeq"/>
        </authorList>
    </citation>
    <scope>IDENTIFICATION</scope>
    <source>
        <strain evidence="13">Nigerian</strain>
        <tissue evidence="13">Liver and blood</tissue>
    </source>
</reference>
<dbReference type="GO" id="GO:0007186">
    <property type="term" value="P:G protein-coupled receptor signaling pathway"/>
    <property type="evidence" value="ECO:0007669"/>
    <property type="project" value="InterPro"/>
</dbReference>
<dbReference type="PROSITE" id="PS50058">
    <property type="entry name" value="G_PROTEIN_GAMMA"/>
    <property type="match status" value="1"/>
</dbReference>
<keyword evidence="7 9" id="KW-0449">Lipoprotein</keyword>
<organism evidence="11">
    <name type="scientific">Xenopus tropicalis</name>
    <name type="common">Western clawed frog</name>
    <name type="synonym">Silurana tropicalis</name>
    <dbReference type="NCBI Taxonomy" id="8364"/>
    <lineage>
        <taxon>Eukaryota</taxon>
        <taxon>Metazoa</taxon>
        <taxon>Chordata</taxon>
        <taxon>Craniata</taxon>
        <taxon>Vertebrata</taxon>
        <taxon>Euteleostomi</taxon>
        <taxon>Amphibia</taxon>
        <taxon>Batrachia</taxon>
        <taxon>Anura</taxon>
        <taxon>Pipoidea</taxon>
        <taxon>Pipidae</taxon>
        <taxon>Xenopodinae</taxon>
        <taxon>Xenopus</taxon>
        <taxon>Silurana</taxon>
    </lineage>
</organism>
<comment type="subcellular location">
    <subcellularLocation>
        <location evidence="1 9">Cell membrane</location>
        <topology evidence="1 9">Lipid-anchor</topology>
        <orientation evidence="1 9">Cytoplasmic side</orientation>
    </subcellularLocation>
</comment>
<dbReference type="SMART" id="SM01224">
    <property type="entry name" value="G_gamma"/>
    <property type="match status" value="1"/>
</dbReference>
<dbReference type="PANTHER" id="PTHR13809">
    <property type="entry name" value="GUANINE NUCLEOTIDE-BINDING PROTEIN GAMMA SUBUNIT"/>
    <property type="match status" value="1"/>
</dbReference>
<keyword evidence="4" id="KW-0488">Methylation</keyword>
<gene>
    <name evidence="11 13 14" type="primary">gng2</name>
</gene>
<dbReference type="Ensembl" id="ENSXETT00000092864">
    <property type="protein sequence ID" value="ENSXETP00000097174"/>
    <property type="gene ID" value="ENSXETG00000016492"/>
</dbReference>
<dbReference type="Reactome" id="R-XTR-202040">
    <property type="pathway name" value="G-protein activation"/>
</dbReference>
<dbReference type="Reactome" id="R-XTR-1296041">
    <property type="pathway name" value="Activation of G protein gated Potassium channels"/>
</dbReference>
<dbReference type="Reactome" id="R-XTR-4086398">
    <property type="pathway name" value="Ca2+ pathway"/>
</dbReference>
<dbReference type="Bgee" id="ENSXETG00000016492">
    <property type="expression patterns" value="Expressed in brain and 12 other cell types or tissues"/>
</dbReference>
<dbReference type="Pfam" id="PF00631">
    <property type="entry name" value="G-gamma"/>
    <property type="match status" value="1"/>
</dbReference>
<evidence type="ECO:0000256" key="1">
    <source>
        <dbReference type="ARBA" id="ARBA00004342"/>
    </source>
</evidence>
<dbReference type="Reactome" id="R-XTR-418592">
    <property type="pathway name" value="ADP signalling through P2Y purinoceptor 1"/>
</dbReference>
<dbReference type="PRINTS" id="PR00321">
    <property type="entry name" value="GPROTEING"/>
</dbReference>
<dbReference type="Reactome" id="R-XTR-392170">
    <property type="pathway name" value="ADP signalling through P2Y purinoceptor 12"/>
</dbReference>
<name>A0A6I8SIM1_XENTR</name>
<evidence type="ECO:0000256" key="5">
    <source>
        <dbReference type="ARBA" id="ARBA00023136"/>
    </source>
</evidence>
<dbReference type="GO" id="GO:0031681">
    <property type="term" value="F:G-protein beta-subunit binding"/>
    <property type="evidence" value="ECO:0007669"/>
    <property type="project" value="InterPro"/>
</dbReference>
<proteinExistence type="inferred from homology"/>
<evidence type="ECO:0000256" key="2">
    <source>
        <dbReference type="ARBA" id="ARBA00007431"/>
    </source>
</evidence>
<comment type="similarity">
    <text evidence="2 9">Belongs to the G protein gamma family.</text>
</comment>
<dbReference type="Xenbase" id="XB-GENE-961282">
    <property type="gene designation" value="gng2"/>
</dbReference>
<dbReference type="RefSeq" id="XP_012823694.1">
    <property type="nucleotide sequence ID" value="XM_012968240.3"/>
</dbReference>
<reference evidence="11" key="2">
    <citation type="submission" date="2020-05" db="UniProtKB">
        <authorList>
            <consortium name="Ensembl"/>
        </authorList>
    </citation>
    <scope>IDENTIFICATION</scope>
</reference>
<dbReference type="SUPFAM" id="SSF48670">
    <property type="entry name" value="Transducin (heterotrimeric G protein), gamma chain"/>
    <property type="match status" value="1"/>
</dbReference>
<dbReference type="Reactome" id="R-XTR-997272">
    <property type="pathway name" value="Inhibition of voltage gated Ca2+ channels via Gbeta/gamma subunits"/>
</dbReference>
<dbReference type="AGR" id="Xenbase:XB-GENE-961282"/>
<dbReference type="SMART" id="SM00224">
    <property type="entry name" value="GGL"/>
    <property type="match status" value="1"/>
</dbReference>
<dbReference type="Reactome" id="R-XTR-418594">
    <property type="pathway name" value="G alpha (i) signalling events"/>
</dbReference>
<sequence>MMLQKPPSIARGSGRCVVSCRLSAMLVGGVCSLKLLLPFQLLSWESLTHSSKGYPPALCICAPSHQHANPLRVLMASNNTASIAQARKLVEQLKMEANIDRIKVSKAAADLMAYCEAHAKEDPLLTPVPASENPFREKKFFCAIL</sequence>
<dbReference type="Reactome" id="R-XTR-418597">
    <property type="pathway name" value="G alpha (z) signalling events"/>
</dbReference>
<dbReference type="Reactome" id="R-XTR-416482">
    <property type="pathway name" value="G alpha (12/13) signalling events"/>
</dbReference>
<dbReference type="Reactome" id="R-XTR-456926">
    <property type="pathway name" value="Thrombin signalling through proteinase activated receptors (PARs)"/>
</dbReference>
<dbReference type="DNASU" id="448567"/>
<evidence type="ECO:0000256" key="4">
    <source>
        <dbReference type="ARBA" id="ARBA00022481"/>
    </source>
</evidence>
<dbReference type="GO" id="GO:0005834">
    <property type="term" value="C:heterotrimeric G-protein complex"/>
    <property type="evidence" value="ECO:0007669"/>
    <property type="project" value="InterPro"/>
</dbReference>
<dbReference type="Gene3D" id="4.10.260.10">
    <property type="entry name" value="Transducin (heterotrimeric G protein), gamma chain"/>
    <property type="match status" value="1"/>
</dbReference>
<dbReference type="InterPro" id="IPR036284">
    <property type="entry name" value="GGL_sf"/>
</dbReference>
<keyword evidence="6 9" id="KW-0807">Transducer</keyword>
<dbReference type="Reactome" id="R-XTR-6814122">
    <property type="pathway name" value="Cooperation of PDCL (PhLP1) and TRiC/CCT in G-protein beta folding"/>
</dbReference>
<dbReference type="Reactome" id="R-XTR-8964616">
    <property type="pathway name" value="G beta:gamma signalling through CDC42"/>
</dbReference>
<comment type="subunit">
    <text evidence="9">G proteins are composed of 3 units; alpha, beta and gamma.</text>
</comment>
<dbReference type="GeneTree" id="ENSGT01100000263497"/>
<dbReference type="Reactome" id="R-XTR-500657">
    <property type="pathway name" value="Presynaptic function of Kainate receptors"/>
</dbReference>
<dbReference type="FunFam" id="4.10.260.10:FF:000001">
    <property type="entry name" value="Guanine nucleotide-binding protein subunit gamma"/>
    <property type="match status" value="1"/>
</dbReference>
<dbReference type="InterPro" id="IPR015898">
    <property type="entry name" value="G-protein_gamma-like_dom"/>
</dbReference>
<dbReference type="CTD" id="54331"/>
<keyword evidence="5 9" id="KW-0472">Membrane</keyword>
<evidence type="ECO:0000313" key="12">
    <source>
        <dbReference type="Proteomes" id="UP000008143"/>
    </source>
</evidence>
<evidence type="ECO:0000256" key="3">
    <source>
        <dbReference type="ARBA" id="ARBA00022475"/>
    </source>
</evidence>
<dbReference type="CDD" id="cd00068">
    <property type="entry name" value="GGL"/>
    <property type="match status" value="1"/>
</dbReference>
<dbReference type="Proteomes" id="UP000008143">
    <property type="component" value="Chromosome 8"/>
</dbReference>
<accession>A0A6I8SIM1</accession>
<dbReference type="AlphaFoldDB" id="A0A6I8SIM1"/>
<dbReference type="Reactome" id="R-XTR-9634597">
    <property type="pathway name" value="GPER1 signaling"/>
</dbReference>
<dbReference type="Reactome" id="R-XTR-8964315">
    <property type="pathway name" value="G beta:gamma signalling through BTK"/>
</dbReference>
<dbReference type="Reactome" id="R-XTR-416476">
    <property type="pathway name" value="G alpha (q) signalling events"/>
</dbReference>
<evidence type="ECO:0000256" key="8">
    <source>
        <dbReference type="ARBA" id="ARBA00023289"/>
    </source>
</evidence>
<evidence type="ECO:0000313" key="11">
    <source>
        <dbReference type="Ensembl" id="ENSXETP00000097174"/>
    </source>
</evidence>
<evidence type="ECO:0000313" key="13">
    <source>
        <dbReference type="RefSeq" id="XP_012823694.1"/>
    </source>
</evidence>
<dbReference type="Reactome" id="R-XTR-432040">
    <property type="pathway name" value="Vasopressin regulates renal water homeostasis via Aquaporins"/>
</dbReference>
<dbReference type="Reactome" id="R-XTR-428930">
    <property type="pathway name" value="Thromboxane signalling through TP receptor"/>
</dbReference>
<keyword evidence="8" id="KW-0636">Prenylation</keyword>
<evidence type="ECO:0000259" key="10">
    <source>
        <dbReference type="PROSITE" id="PS50058"/>
    </source>
</evidence>
<reference evidence="11" key="1">
    <citation type="journal article" date="2010" name="Science">
        <title>The genome of the Western clawed frog Xenopus tropicalis.</title>
        <authorList>
            <person name="Hellsten U."/>
            <person name="Harland R.M."/>
            <person name="Gilchrist M.J."/>
            <person name="Hendrix D."/>
            <person name="Jurka J."/>
            <person name="Kapitonov V."/>
            <person name="Ovcharenko I."/>
            <person name="Putnam N.H."/>
            <person name="Shu S."/>
            <person name="Taher L."/>
            <person name="Blitz I.L."/>
            <person name="Blumberg B."/>
            <person name="Dichmann D.S."/>
            <person name="Dubchak I."/>
            <person name="Amaya E."/>
            <person name="Detter J.C."/>
            <person name="Fletcher R."/>
            <person name="Gerhard D.S."/>
            <person name="Goodstein D."/>
            <person name="Graves T."/>
            <person name="Grigoriev I.V."/>
            <person name="Grimwood J."/>
            <person name="Kawashima T."/>
            <person name="Lindquist E."/>
            <person name="Lucas S.M."/>
            <person name="Mead P.E."/>
            <person name="Mitros T."/>
            <person name="Ogino H."/>
            <person name="Ohta Y."/>
            <person name="Poliakov A.V."/>
            <person name="Pollet N."/>
            <person name="Robert J."/>
            <person name="Salamov A."/>
            <person name="Sater A.K."/>
            <person name="Schmutz J."/>
            <person name="Terry A."/>
            <person name="Vize P.D."/>
            <person name="Warren W.C."/>
            <person name="Wells D."/>
            <person name="Wills A."/>
            <person name="Wilson R.K."/>
            <person name="Zimmerman L.B."/>
            <person name="Zorn A.M."/>
            <person name="Grainger R."/>
            <person name="Grammer T."/>
            <person name="Khokha M.K."/>
            <person name="Richardson P.M."/>
            <person name="Rokhsar D.S."/>
        </authorList>
    </citation>
    <scope>NUCLEOTIDE SEQUENCE [LARGE SCALE GENOMIC DNA]</scope>
    <source>
        <strain evidence="11">Nigerian</strain>
    </source>
</reference>
<dbReference type="GeneID" id="448567"/>
<comment type="function">
    <text evidence="9">Guanine nucleotide-binding proteins (G proteins) are involved as a modulator or transducer in various transmembrane signaling systems. The beta and gamma chains are required for the GTPase activity, for replacement of GDP by GTP, and for G protein-effector interaction.</text>
</comment>
<keyword evidence="3 9" id="KW-1003">Cell membrane</keyword>
<feature type="domain" description="G protein gamma" evidence="10">
    <location>
        <begin position="79"/>
        <end position="145"/>
    </location>
</feature>
<evidence type="ECO:0000256" key="6">
    <source>
        <dbReference type="ARBA" id="ARBA00023224"/>
    </source>
</evidence>
<dbReference type="Reactome" id="R-XTR-418555">
    <property type="pathway name" value="G alpha (s) signalling events"/>
</dbReference>
<evidence type="ECO:0000256" key="7">
    <source>
        <dbReference type="ARBA" id="ARBA00023288"/>
    </source>
</evidence>
<keyword evidence="12" id="KW-1185">Reference proteome</keyword>
<dbReference type="Reactome" id="R-XTR-9009391">
    <property type="pathway name" value="Extra-nuclear estrogen signaling"/>
</dbReference>
<evidence type="ECO:0000313" key="14">
    <source>
        <dbReference type="Xenbase" id="XB-GENE-961282"/>
    </source>
</evidence>
<dbReference type="Reactome" id="R-XTR-418217">
    <property type="pathway name" value="G beta:gamma signalling through PLC beta"/>
</dbReference>
<dbReference type="OrthoDB" id="6264244at2759"/>
<dbReference type="Reactome" id="R-XTR-400042">
    <property type="pathway name" value="Adrenaline,noradrenaline inhibits insulin secretion"/>
</dbReference>
<dbReference type="Reactome" id="R-XTR-392851">
    <property type="pathway name" value="Prostacyclin signalling through prostacyclin receptor"/>
</dbReference>
<dbReference type="InterPro" id="IPR001770">
    <property type="entry name" value="G-protein_gamma"/>
</dbReference>
<protein>
    <recommendedName>
        <fullName evidence="9">Guanine nucleotide-binding protein subunit gamma</fullName>
    </recommendedName>
</protein>
<dbReference type="Reactome" id="R-XTR-392451">
    <property type="pathway name" value="G beta:gamma signalling through PI3Kgamma"/>
</dbReference>